<dbReference type="GO" id="GO:0016987">
    <property type="term" value="F:sigma factor activity"/>
    <property type="evidence" value="ECO:0007669"/>
    <property type="project" value="UniProtKB-KW"/>
</dbReference>
<keyword evidence="4" id="KW-0238">DNA-binding</keyword>
<evidence type="ECO:0000256" key="1">
    <source>
        <dbReference type="ARBA" id="ARBA00010641"/>
    </source>
</evidence>
<gene>
    <name evidence="8" type="ORF">Mucpa_4042</name>
</gene>
<dbReference type="NCBIfam" id="TIGR02937">
    <property type="entry name" value="sigma70-ECF"/>
    <property type="match status" value="1"/>
</dbReference>
<dbReference type="STRING" id="714943.Mucpa_4042"/>
<organism evidence="8 9">
    <name type="scientific">Mucilaginibacter paludis DSM 18603</name>
    <dbReference type="NCBI Taxonomy" id="714943"/>
    <lineage>
        <taxon>Bacteria</taxon>
        <taxon>Pseudomonadati</taxon>
        <taxon>Bacteroidota</taxon>
        <taxon>Sphingobacteriia</taxon>
        <taxon>Sphingobacteriales</taxon>
        <taxon>Sphingobacteriaceae</taxon>
        <taxon>Mucilaginibacter</taxon>
    </lineage>
</organism>
<evidence type="ECO:0000259" key="6">
    <source>
        <dbReference type="Pfam" id="PF04542"/>
    </source>
</evidence>
<dbReference type="InterPro" id="IPR036388">
    <property type="entry name" value="WH-like_DNA-bd_sf"/>
</dbReference>
<dbReference type="Gene3D" id="1.10.10.10">
    <property type="entry name" value="Winged helix-like DNA-binding domain superfamily/Winged helix DNA-binding domain"/>
    <property type="match status" value="1"/>
</dbReference>
<evidence type="ECO:0000256" key="3">
    <source>
        <dbReference type="ARBA" id="ARBA00023082"/>
    </source>
</evidence>
<sequence>MRTIYFNDNELVIALQNDNVKAFEQLYLKYRSGIYKNIFKLLKEPDEAKNVMQDVFVSLWEKRMTLDPSKPVSGWLFGVSYNKSINRIKKTLKESLMFKQLEDEELCADQDYAYLKEAKLKLLDEAFLSLSPQKKRVFELCKLHGKTCEEAATELNISKYTVKEYLAAAVKNIKEYVERHPIDCILYIFVFFILKTLH</sequence>
<dbReference type="GO" id="GO:0003677">
    <property type="term" value="F:DNA binding"/>
    <property type="evidence" value="ECO:0007669"/>
    <property type="project" value="UniProtKB-KW"/>
</dbReference>
<dbReference type="HOGENOM" id="CLU_047691_4_1_10"/>
<dbReference type="OrthoDB" id="655312at2"/>
<dbReference type="RefSeq" id="WP_008508879.1">
    <property type="nucleotide sequence ID" value="NZ_CM001403.1"/>
</dbReference>
<dbReference type="EMBL" id="CM001403">
    <property type="protein sequence ID" value="EHQ28133.1"/>
    <property type="molecule type" value="Genomic_DNA"/>
</dbReference>
<evidence type="ECO:0000256" key="5">
    <source>
        <dbReference type="ARBA" id="ARBA00023163"/>
    </source>
</evidence>
<dbReference type="InterPro" id="IPR013249">
    <property type="entry name" value="RNA_pol_sigma70_r4_t2"/>
</dbReference>
<feature type="domain" description="RNA polymerase sigma-70 region 2" evidence="6">
    <location>
        <begin position="26"/>
        <end position="90"/>
    </location>
</feature>
<keyword evidence="3" id="KW-0731">Sigma factor</keyword>
<dbReference type="SUPFAM" id="SSF88659">
    <property type="entry name" value="Sigma3 and sigma4 domains of RNA polymerase sigma factors"/>
    <property type="match status" value="1"/>
</dbReference>
<dbReference type="AlphaFoldDB" id="H1Y4T9"/>
<accession>H1Y4T9</accession>
<keyword evidence="2" id="KW-0805">Transcription regulation</keyword>
<evidence type="ECO:0000313" key="8">
    <source>
        <dbReference type="EMBL" id="EHQ28133.1"/>
    </source>
</evidence>
<dbReference type="SUPFAM" id="SSF88946">
    <property type="entry name" value="Sigma2 domain of RNA polymerase sigma factors"/>
    <property type="match status" value="1"/>
</dbReference>
<keyword evidence="5" id="KW-0804">Transcription</keyword>
<dbReference type="PANTHER" id="PTHR43133:SF8">
    <property type="entry name" value="RNA POLYMERASE SIGMA FACTOR HI_1459-RELATED"/>
    <property type="match status" value="1"/>
</dbReference>
<comment type="similarity">
    <text evidence="1">Belongs to the sigma-70 factor family. ECF subfamily.</text>
</comment>
<dbReference type="InterPro" id="IPR013325">
    <property type="entry name" value="RNA_pol_sigma_r2"/>
</dbReference>
<protein>
    <submittedName>
        <fullName evidence="8">RNA polymerase, sigma-24 subunit, ECF subfamily</fullName>
    </submittedName>
</protein>
<dbReference type="InterPro" id="IPR014284">
    <property type="entry name" value="RNA_pol_sigma-70_dom"/>
</dbReference>
<dbReference type="Proteomes" id="UP000002774">
    <property type="component" value="Chromosome"/>
</dbReference>
<proteinExistence type="inferred from homology"/>
<dbReference type="InterPro" id="IPR013324">
    <property type="entry name" value="RNA_pol_sigma_r3/r4-like"/>
</dbReference>
<evidence type="ECO:0000313" key="9">
    <source>
        <dbReference type="Proteomes" id="UP000002774"/>
    </source>
</evidence>
<dbReference type="Gene3D" id="1.10.1740.10">
    <property type="match status" value="1"/>
</dbReference>
<dbReference type="InterPro" id="IPR039425">
    <property type="entry name" value="RNA_pol_sigma-70-like"/>
</dbReference>
<reference evidence="8" key="1">
    <citation type="submission" date="2011-09" db="EMBL/GenBank/DDBJ databases">
        <title>The permanent draft genome of Mucilaginibacter paludis DSM 18603.</title>
        <authorList>
            <consortium name="US DOE Joint Genome Institute (JGI-PGF)"/>
            <person name="Lucas S."/>
            <person name="Han J."/>
            <person name="Lapidus A."/>
            <person name="Bruce D."/>
            <person name="Goodwin L."/>
            <person name="Pitluck S."/>
            <person name="Peters L."/>
            <person name="Kyrpides N."/>
            <person name="Mavromatis K."/>
            <person name="Ivanova N."/>
            <person name="Mikhailova N."/>
            <person name="Held B."/>
            <person name="Detter J.C."/>
            <person name="Tapia R."/>
            <person name="Han C."/>
            <person name="Land M."/>
            <person name="Hauser L."/>
            <person name="Markowitz V."/>
            <person name="Cheng J.-F."/>
            <person name="Hugenholtz P."/>
            <person name="Woyke T."/>
            <person name="Wu D."/>
            <person name="Tindall B."/>
            <person name="Brambilla E."/>
            <person name="Klenk H.-P."/>
            <person name="Eisen J.A."/>
        </authorList>
    </citation>
    <scope>NUCLEOTIDE SEQUENCE [LARGE SCALE GENOMIC DNA]</scope>
    <source>
        <strain evidence="8">DSM 18603</strain>
    </source>
</reference>
<evidence type="ECO:0000256" key="4">
    <source>
        <dbReference type="ARBA" id="ARBA00023125"/>
    </source>
</evidence>
<dbReference type="Pfam" id="PF04542">
    <property type="entry name" value="Sigma70_r2"/>
    <property type="match status" value="1"/>
</dbReference>
<evidence type="ECO:0000256" key="2">
    <source>
        <dbReference type="ARBA" id="ARBA00023015"/>
    </source>
</evidence>
<feature type="domain" description="RNA polymerase sigma factor 70 region 4 type 2" evidence="7">
    <location>
        <begin position="122"/>
        <end position="172"/>
    </location>
</feature>
<keyword evidence="9" id="KW-1185">Reference proteome</keyword>
<dbReference type="GO" id="GO:0006352">
    <property type="term" value="P:DNA-templated transcription initiation"/>
    <property type="evidence" value="ECO:0007669"/>
    <property type="project" value="InterPro"/>
</dbReference>
<dbReference type="Pfam" id="PF08281">
    <property type="entry name" value="Sigma70_r4_2"/>
    <property type="match status" value="1"/>
</dbReference>
<dbReference type="InterPro" id="IPR007627">
    <property type="entry name" value="RNA_pol_sigma70_r2"/>
</dbReference>
<dbReference type="eggNOG" id="COG1595">
    <property type="taxonomic scope" value="Bacteria"/>
</dbReference>
<dbReference type="PANTHER" id="PTHR43133">
    <property type="entry name" value="RNA POLYMERASE ECF-TYPE SIGMA FACTO"/>
    <property type="match status" value="1"/>
</dbReference>
<name>H1Y4T9_9SPHI</name>
<evidence type="ECO:0000259" key="7">
    <source>
        <dbReference type="Pfam" id="PF08281"/>
    </source>
</evidence>